<accession>A0A8J6XEC8</accession>
<sequence length="311" mass="36462">MSEVNANYDQPCKEALGEYFPLFLEFFFPQVYTLIDWSKNPQSLDKELQQITPVSEAGLCVADKLFQVWLPDGQETWILIHVEVQSQEQKNFAKRMYIYNYRAFDLYETPVISLAVLGDEQASWRPSSYGYSYGGCELSLKFPIAKLLDYQTQWENLEQSTNPFATLTMAHLKTKATTAKLQEREQWKWRLVRGLYERGYNRLEITKLFQLIDQMMTLPKELQTRFEEKLNHYEEERRMPLLSNMELRGMEKIGRESVITVLRVRLGEVPPELMEALNNVSDLSLLKQLLEQAVTVNSLTEFQQLLETENN</sequence>
<dbReference type="PANTHER" id="PTHR35586:SF1">
    <property type="entry name" value="SLL1691 PROTEIN"/>
    <property type="match status" value="1"/>
</dbReference>
<comment type="caution">
    <text evidence="1">The sequence shown here is derived from an EMBL/GenBank/DDBJ whole genome shotgun (WGS) entry which is preliminary data.</text>
</comment>
<dbReference type="RefSeq" id="WP_190825297.1">
    <property type="nucleotide sequence ID" value="NZ_CAWPPI010000012.1"/>
</dbReference>
<evidence type="ECO:0000313" key="2">
    <source>
        <dbReference type="Proteomes" id="UP000629098"/>
    </source>
</evidence>
<dbReference type="PANTHER" id="PTHR35586">
    <property type="entry name" value="SLL1691 PROTEIN"/>
    <property type="match status" value="1"/>
</dbReference>
<proteinExistence type="predicted"/>
<dbReference type="EMBL" id="JACXAE010000012">
    <property type="protein sequence ID" value="MBD2770997.1"/>
    <property type="molecule type" value="Genomic_DNA"/>
</dbReference>
<name>A0A8J6XEC8_9CYAN</name>
<dbReference type="AlphaFoldDB" id="A0A8J6XEC8"/>
<gene>
    <name evidence="1" type="ORF">ICL16_02365</name>
</gene>
<keyword evidence="2" id="KW-1185">Reference proteome</keyword>
<protein>
    <submittedName>
        <fullName evidence="1">Transposase</fullName>
    </submittedName>
</protein>
<reference evidence="1" key="1">
    <citation type="submission" date="2020-09" db="EMBL/GenBank/DDBJ databases">
        <title>Iningainema tapete sp. nov. (Scytonemataceae, Cyanobacteria) from greenhouses in central Florida (USA) produces two types of nodularin with biosynthetic potential for microcystin-LR and anabaenopeptins.</title>
        <authorList>
            <person name="Berthold D.E."/>
            <person name="Lefler F.W."/>
            <person name="Huang I.-S."/>
            <person name="Abdulla H."/>
            <person name="Zimba P.V."/>
            <person name="Laughinghouse H.D. IV."/>
        </authorList>
    </citation>
    <scope>NUCLEOTIDE SEQUENCE</scope>
    <source>
        <strain evidence="1">BLCCT55</strain>
    </source>
</reference>
<dbReference type="Proteomes" id="UP000629098">
    <property type="component" value="Unassembled WGS sequence"/>
</dbReference>
<organism evidence="1 2">
    <name type="scientific">Iningainema tapete BLCC-T55</name>
    <dbReference type="NCBI Taxonomy" id="2748662"/>
    <lineage>
        <taxon>Bacteria</taxon>
        <taxon>Bacillati</taxon>
        <taxon>Cyanobacteriota</taxon>
        <taxon>Cyanophyceae</taxon>
        <taxon>Nostocales</taxon>
        <taxon>Scytonemataceae</taxon>
        <taxon>Iningainema tapete</taxon>
    </lineage>
</organism>
<evidence type="ECO:0000313" key="1">
    <source>
        <dbReference type="EMBL" id="MBD2770997.1"/>
    </source>
</evidence>